<name>A0A060I6Y4_RHIET</name>
<accession>A0A060I6Y4</accession>
<dbReference type="HOGENOM" id="CLU_065352_0_0_5"/>
<keyword evidence="2" id="KW-0614">Plasmid</keyword>
<dbReference type="OrthoDB" id="3242664at2"/>
<evidence type="ECO:0000313" key="2">
    <source>
        <dbReference type="EMBL" id="AIC29519.1"/>
    </source>
</evidence>
<evidence type="ECO:0000313" key="3">
    <source>
        <dbReference type="Proteomes" id="UP000027180"/>
    </source>
</evidence>
<evidence type="ECO:0000259" key="1">
    <source>
        <dbReference type="Pfam" id="PF20282"/>
    </source>
</evidence>
<dbReference type="AlphaFoldDB" id="A0A060I6Y4"/>
<reference evidence="2 3" key="1">
    <citation type="submission" date="2013-12" db="EMBL/GenBank/DDBJ databases">
        <title>Complete genome sequence of Rhizobium etli bv. mimosae IE4771.</title>
        <authorList>
            <person name="Bustos P."/>
            <person name="Santamaria R.I."/>
            <person name="Lozano L."/>
            <person name="Ormeno-Orrillo E."/>
            <person name="Rogel M.A."/>
            <person name="Romero D."/>
            <person name="Cevallos M.A."/>
            <person name="Martinez-Romero E."/>
            <person name="Gonzalez V."/>
        </authorList>
    </citation>
    <scope>NUCLEOTIDE SEQUENCE [LARGE SCALE GENOMIC DNA]</scope>
    <source>
        <strain evidence="2 3">IE4771</strain>
        <plasmid evidence="3">Plasmid pRetIE4771a</plasmid>
    </source>
</reference>
<gene>
    <name evidence="2" type="ORF">IE4771_PA00012</name>
</gene>
<dbReference type="EMBL" id="CP006987">
    <property type="protein sequence ID" value="AIC29519.1"/>
    <property type="molecule type" value="Genomic_DNA"/>
</dbReference>
<organism evidence="2 3">
    <name type="scientific">Rhizobium etli bv. mimosae str. IE4771</name>
    <dbReference type="NCBI Taxonomy" id="1432050"/>
    <lineage>
        <taxon>Bacteria</taxon>
        <taxon>Pseudomonadati</taxon>
        <taxon>Pseudomonadota</taxon>
        <taxon>Alphaproteobacteria</taxon>
        <taxon>Hyphomicrobiales</taxon>
        <taxon>Rhizobiaceae</taxon>
        <taxon>Rhizobium/Agrobacterium group</taxon>
        <taxon>Rhizobium</taxon>
    </lineage>
</organism>
<protein>
    <recommendedName>
        <fullName evidence="1">ABC-three component systems C-terminal domain-containing protein</fullName>
    </recommendedName>
</protein>
<dbReference type="KEGG" id="rei:IE4771_PA00012"/>
<sequence length="376" mass="42863">MVLSISAAQLVCRYNFLSSVSTGGLRRPNADVNSLDLYYEIYMRSIAIRLQELDDDELEDFVDIWLHNRSALYYRTERLGKTSDKGRDVVGFVTDQLHEGDWDLYQCKRKTRGSKLGVGEALKELGKVFYHHLKGEYATLPRKYVFVSPRGITGPLQTLLLNKEKLRTALVDQWDETCRTGITRNEEVPLSNVIRTVIDAYDFTRITYLTGTLLAKETDAGPALSKVLNLVPDEAPEAEAPETVCEVEMVYLDQLREIYGETSGLAFTTINDVLAHPVHAGHLQLQRTRFFEAAAFDRFHRDNTAPGAMETFKKDIFHTVIEVYRESHPSRLDRVNAVMKHIGMTQVSLLGRMSRPPVRQGMCHHLATDGRLRWTR</sequence>
<dbReference type="Pfam" id="PF20282">
    <property type="entry name" value="CTD6"/>
    <property type="match status" value="1"/>
</dbReference>
<geneLocation type="plasmid" evidence="2 3">
    <name>pRetIE4771a</name>
</geneLocation>
<dbReference type="InterPro" id="IPR046914">
    <property type="entry name" value="ABC-3C_CTD6"/>
</dbReference>
<feature type="domain" description="ABC-three component systems C-terminal" evidence="1">
    <location>
        <begin position="248"/>
        <end position="374"/>
    </location>
</feature>
<dbReference type="Proteomes" id="UP000027180">
    <property type="component" value="Plasmid pRetIE4771a"/>
</dbReference>
<proteinExistence type="predicted"/>